<dbReference type="RefSeq" id="WP_302877052.1">
    <property type="nucleotide sequence ID" value="NZ_JARLKN010000004.1"/>
</dbReference>
<name>A0ABT8V2M6_9BACL</name>
<accession>A0ABT8V2M6</accession>
<gene>
    <name evidence="1" type="ORF">Q3C12_01555</name>
</gene>
<evidence type="ECO:0000313" key="1">
    <source>
        <dbReference type="EMBL" id="MDO3675668.1"/>
    </source>
</evidence>
<dbReference type="Proteomes" id="UP001168883">
    <property type="component" value="Unassembled WGS sequence"/>
</dbReference>
<proteinExistence type="predicted"/>
<evidence type="ECO:0000313" key="2">
    <source>
        <dbReference type="Proteomes" id="UP001168883"/>
    </source>
</evidence>
<protein>
    <submittedName>
        <fullName evidence="1">Uncharacterized protein</fullName>
    </submittedName>
</protein>
<comment type="caution">
    <text evidence="1">The sequence shown here is derived from an EMBL/GenBank/DDBJ whole genome shotgun (WGS) entry which is preliminary data.</text>
</comment>
<reference evidence="1" key="1">
    <citation type="submission" date="2023-07" db="EMBL/GenBank/DDBJ databases">
        <authorList>
            <person name="Aktuganov G."/>
            <person name="Boyko T."/>
            <person name="Delegan Y."/>
            <person name="Galimzianova N."/>
            <person name="Gilvanova E."/>
            <person name="Korobov V."/>
            <person name="Kuzmina L."/>
            <person name="Melentiev A."/>
            <person name="Milman P."/>
            <person name="Ryabova A."/>
            <person name="Stupak E."/>
            <person name="Yasakov T."/>
            <person name="Zharikova N."/>
            <person name="Zhurenko E."/>
        </authorList>
    </citation>
    <scope>NUCLEOTIDE SEQUENCE</scope>
    <source>
        <strain evidence="1">IB-739</strain>
    </source>
</reference>
<keyword evidence="2" id="KW-1185">Reference proteome</keyword>
<sequence>MVSDLLQRSGSKVSVKLKKHFPGGRLVGGKYQMASHTVTLYEEEIKRQCTRLFGSLDRLEEYTAVIFAHELGHAEDPQLEDLSLLLDGELTIQERNWTALQIEENAWRYAEKLLADMDQAFLAKIITESLAAYREKVAGDIA</sequence>
<dbReference type="EMBL" id="JAUMKJ010000001">
    <property type="protein sequence ID" value="MDO3675668.1"/>
    <property type="molecule type" value="Genomic_DNA"/>
</dbReference>
<organism evidence="1 2">
    <name type="scientific">Paenibacillus ehimensis</name>
    <dbReference type="NCBI Taxonomy" id="79264"/>
    <lineage>
        <taxon>Bacteria</taxon>
        <taxon>Bacillati</taxon>
        <taxon>Bacillota</taxon>
        <taxon>Bacilli</taxon>
        <taxon>Bacillales</taxon>
        <taxon>Paenibacillaceae</taxon>
        <taxon>Paenibacillus</taxon>
    </lineage>
</organism>